<evidence type="ECO:0000313" key="3">
    <source>
        <dbReference type="Proteomes" id="UP000654947"/>
    </source>
</evidence>
<dbReference type="EMBL" id="BMXL01000033">
    <property type="protein sequence ID" value="GHD35199.1"/>
    <property type="molecule type" value="Genomic_DNA"/>
</dbReference>
<evidence type="ECO:0000256" key="1">
    <source>
        <dbReference type="SAM" id="MobiDB-lite"/>
    </source>
</evidence>
<keyword evidence="3" id="KW-1185">Reference proteome</keyword>
<evidence type="ECO:0000313" key="2">
    <source>
        <dbReference type="EMBL" id="GHD35199.1"/>
    </source>
</evidence>
<comment type="caution">
    <text evidence="2">The sequence shown here is derived from an EMBL/GenBank/DDBJ whole genome shotgun (WGS) entry which is preliminary data.</text>
</comment>
<name>A0A919CM57_9ACTN</name>
<feature type="compositionally biased region" description="Basic and acidic residues" evidence="1">
    <location>
        <begin position="40"/>
        <end position="50"/>
    </location>
</feature>
<gene>
    <name evidence="2" type="ORF">GCM10007147_41450</name>
</gene>
<sequence length="81" mass="8836">MSVRLSADAYARAYTVLHDGVALDEIELYAEVLAAAAHTDRPLSPDELDRALGVGEDGPEQSSEHPRHGFLPFNRLFTKSA</sequence>
<feature type="region of interest" description="Disordered" evidence="1">
    <location>
        <begin position="40"/>
        <end position="81"/>
    </location>
</feature>
<protein>
    <submittedName>
        <fullName evidence="2">Uncharacterized protein</fullName>
    </submittedName>
</protein>
<dbReference type="Proteomes" id="UP000654947">
    <property type="component" value="Unassembled WGS sequence"/>
</dbReference>
<accession>A0A919CM57</accession>
<proteinExistence type="predicted"/>
<dbReference type="AlphaFoldDB" id="A0A919CM57"/>
<reference evidence="2 3" key="1">
    <citation type="journal article" date="2014" name="Int. J. Syst. Evol. Microbiol.">
        <title>Complete genome sequence of Corynebacterium casei LMG S-19264T (=DSM 44701T), isolated from a smear-ripened cheese.</title>
        <authorList>
            <consortium name="US DOE Joint Genome Institute (JGI-PGF)"/>
            <person name="Walter F."/>
            <person name="Albersmeier A."/>
            <person name="Kalinowski J."/>
            <person name="Ruckert C."/>
        </authorList>
    </citation>
    <scope>NUCLEOTIDE SEQUENCE [LARGE SCALE GENOMIC DNA]</scope>
    <source>
        <strain evidence="2 3">KCTC 19473</strain>
    </source>
</reference>
<organism evidence="2 3">
    <name type="scientific">Nocardiopsis kunsanensis</name>
    <dbReference type="NCBI Taxonomy" id="141693"/>
    <lineage>
        <taxon>Bacteria</taxon>
        <taxon>Bacillati</taxon>
        <taxon>Actinomycetota</taxon>
        <taxon>Actinomycetes</taxon>
        <taxon>Streptosporangiales</taxon>
        <taxon>Nocardiopsidaceae</taxon>
        <taxon>Nocardiopsis</taxon>
    </lineage>
</organism>